<dbReference type="EMBL" id="FUZV01000002">
    <property type="protein sequence ID" value="SKC74924.1"/>
    <property type="molecule type" value="Genomic_DNA"/>
</dbReference>
<protein>
    <submittedName>
        <fullName evidence="1">Uncharacterized conserved protein, contains NRDE domain</fullName>
    </submittedName>
</protein>
<sequence length="254" mass="27994">MCLLALAWNVHPRWRLLMAGNRDEAHARPTSPLARWTDHPGVLAGRDLRSGGTWAGLDHDGRMAVVTNVRDPRIVLPQAPSRGALAADFLGGGETAASYGQDVQANAPAYAPFNLILADGQDAIFLSNYPLARQVRLQPGVYGLSNGDLDEPWPKTVRLRQVLSDWVTRQESEPDSLWQALADEHLAEDQNLPDTGIGLDRERLLSAAFIRNPIYGTRASTVIALDYEGRGWISERRFDQEGKLQGETTLANHD</sequence>
<dbReference type="Proteomes" id="UP000190341">
    <property type="component" value="Unassembled WGS sequence"/>
</dbReference>
<name>A0A1T5LGG4_9GAMM</name>
<reference evidence="1 2" key="1">
    <citation type="submission" date="2017-02" db="EMBL/GenBank/DDBJ databases">
        <authorList>
            <person name="Peterson S.W."/>
        </authorList>
    </citation>
    <scope>NUCLEOTIDE SEQUENCE [LARGE SCALE GENOMIC DNA]</scope>
    <source>
        <strain evidence="1 2">P15</strain>
    </source>
</reference>
<keyword evidence="2" id="KW-1185">Reference proteome</keyword>
<dbReference type="InterPro" id="IPR008551">
    <property type="entry name" value="TANGO2"/>
</dbReference>
<dbReference type="RefSeq" id="WP_079724814.1">
    <property type="nucleotide sequence ID" value="NZ_BMCL01000001.1"/>
</dbReference>
<dbReference type="AlphaFoldDB" id="A0A1T5LGG4"/>
<dbReference type="PANTHER" id="PTHR17985:SF8">
    <property type="entry name" value="TRANSPORT AND GOLGI ORGANIZATION PROTEIN 2 HOMOLOG"/>
    <property type="match status" value="1"/>
</dbReference>
<organism evidence="1 2">
    <name type="scientific">Pseudoxanthomonas indica</name>
    <dbReference type="NCBI Taxonomy" id="428993"/>
    <lineage>
        <taxon>Bacteria</taxon>
        <taxon>Pseudomonadati</taxon>
        <taxon>Pseudomonadota</taxon>
        <taxon>Gammaproteobacteria</taxon>
        <taxon>Lysobacterales</taxon>
        <taxon>Lysobacteraceae</taxon>
        <taxon>Pseudoxanthomonas</taxon>
    </lineage>
</organism>
<gene>
    <name evidence="1" type="ORF">SAMN06296058_2457</name>
</gene>
<dbReference type="Pfam" id="PF05742">
    <property type="entry name" value="TANGO2"/>
    <property type="match status" value="1"/>
</dbReference>
<evidence type="ECO:0000313" key="1">
    <source>
        <dbReference type="EMBL" id="SKC74924.1"/>
    </source>
</evidence>
<proteinExistence type="predicted"/>
<evidence type="ECO:0000313" key="2">
    <source>
        <dbReference type="Proteomes" id="UP000190341"/>
    </source>
</evidence>
<dbReference type="OrthoDB" id="4380123at2"/>
<dbReference type="PANTHER" id="PTHR17985">
    <property type="entry name" value="SER/THR-RICH PROTEIN T10 IN DGCR REGION"/>
    <property type="match status" value="1"/>
</dbReference>
<accession>A0A1T5LGG4</accession>